<evidence type="ECO:0000313" key="2">
    <source>
        <dbReference type="Proteomes" id="UP000230282"/>
    </source>
</evidence>
<dbReference type="GO" id="GO:0016757">
    <property type="term" value="F:glycosyltransferase activity"/>
    <property type="evidence" value="ECO:0007669"/>
    <property type="project" value="InterPro"/>
</dbReference>
<comment type="caution">
    <text evidence="1">The sequence shown here is derived from an EMBL/GenBank/DDBJ whole genome shotgun (WGS) entry which is preliminary data.</text>
</comment>
<dbReference type="Gene3D" id="3.40.50.2000">
    <property type="entry name" value="Glycogen Phosphorylase B"/>
    <property type="match status" value="1"/>
</dbReference>
<dbReference type="AlphaFoldDB" id="A0A2M8RWA0"/>
<accession>A0A2M8RWA0</accession>
<proteinExistence type="predicted"/>
<dbReference type="Proteomes" id="UP000230282">
    <property type="component" value="Unassembled WGS sequence"/>
</dbReference>
<dbReference type="EMBL" id="PHGZ01000013">
    <property type="protein sequence ID" value="PJG83154.1"/>
    <property type="molecule type" value="Genomic_DNA"/>
</dbReference>
<reference evidence="1 2" key="1">
    <citation type="submission" date="2017-11" db="EMBL/GenBank/DDBJ databases">
        <title>Reclassification of Bisgaard taxon 5 as Caviibacterium pharyngocola gen. nov., sp. nov.</title>
        <authorList>
            <person name="Christensen H."/>
        </authorList>
    </citation>
    <scope>NUCLEOTIDE SEQUENCE [LARGE SCALE GENOMIC DNA]</scope>
    <source>
        <strain evidence="1 2">7_3</strain>
    </source>
</reference>
<dbReference type="InterPro" id="IPR011990">
    <property type="entry name" value="TPR-like_helical_dom_sf"/>
</dbReference>
<name>A0A2M8RWA0_9PAST</name>
<dbReference type="InterPro" id="IPR002201">
    <property type="entry name" value="Glyco_trans_9"/>
</dbReference>
<organism evidence="1 2">
    <name type="scientific">Caviibacterium pharyngocola</name>
    <dbReference type="NCBI Taxonomy" id="28159"/>
    <lineage>
        <taxon>Bacteria</taxon>
        <taxon>Pseudomonadati</taxon>
        <taxon>Pseudomonadota</taxon>
        <taxon>Gammaproteobacteria</taxon>
        <taxon>Pasteurellales</taxon>
        <taxon>Pasteurellaceae</taxon>
        <taxon>Caviibacterium</taxon>
    </lineage>
</organism>
<dbReference type="SUPFAM" id="SSF48452">
    <property type="entry name" value="TPR-like"/>
    <property type="match status" value="1"/>
</dbReference>
<evidence type="ECO:0000313" key="1">
    <source>
        <dbReference type="EMBL" id="PJG83154.1"/>
    </source>
</evidence>
<gene>
    <name evidence="1" type="ORF">CVP04_06205</name>
</gene>
<sequence length="380" mass="44396">MQNRASSRTEMLNVLRLYDQFLIDYPERFVAYHNRAELLKQLGLYELALRDTEHCLSHLPNFAMAWCNKAFLLNALGRYQEGWQCYEWRWKTDVATFQDPGWPIPRWQGEDIGQNKLLIYAEQGLGDNIQFVRYALEAKRRGMNVVVVNHSPLENLLNYNLELHGVPYAANNSAIGGLTCYVSMMSLPHYFATTLDNIPYPNAYLQAQPTFIEKWKSALPSGEKLKIGVVWQGSDKHLRNHQRSLNFSHFQPLFSLPAEFHCLQKTISPDDVERSQRYPNLHLWSQHIDDFSDTAGLIEQMDLAISVDTSVAHLAAAMGKPTWILLSYHPDFRWLLQREDSPWYHSVRLFRQSGDYQWTYILDKLYRALVQKIQQREQTQ</sequence>
<protein>
    <submittedName>
        <fullName evidence="1">Glycosyltransferase</fullName>
    </submittedName>
</protein>
<dbReference type="Gene3D" id="1.25.40.10">
    <property type="entry name" value="Tetratricopeptide repeat domain"/>
    <property type="match status" value="1"/>
</dbReference>
<dbReference type="SUPFAM" id="SSF53756">
    <property type="entry name" value="UDP-Glycosyltransferase/glycogen phosphorylase"/>
    <property type="match status" value="1"/>
</dbReference>
<keyword evidence="1" id="KW-0808">Transferase</keyword>
<keyword evidence="2" id="KW-1185">Reference proteome</keyword>
<dbReference type="Pfam" id="PF01075">
    <property type="entry name" value="Glyco_transf_9"/>
    <property type="match status" value="1"/>
</dbReference>